<evidence type="ECO:0000313" key="6">
    <source>
        <dbReference type="EMBL" id="QEI06686.1"/>
    </source>
</evidence>
<dbReference type="InterPro" id="IPR036388">
    <property type="entry name" value="WH-like_DNA-bd_sf"/>
</dbReference>
<dbReference type="KEGG" id="pacr:FXN63_13230"/>
<name>A0A5C0AY74_9BURK</name>
<dbReference type="Pfam" id="PF03466">
    <property type="entry name" value="LysR_substrate"/>
    <property type="match status" value="1"/>
</dbReference>
<dbReference type="PANTHER" id="PTHR30537">
    <property type="entry name" value="HTH-TYPE TRANSCRIPTIONAL REGULATOR"/>
    <property type="match status" value="1"/>
</dbReference>
<organism evidence="6 7">
    <name type="scientific">Pigmentiphaga aceris</name>
    <dbReference type="NCBI Taxonomy" id="1940612"/>
    <lineage>
        <taxon>Bacteria</taxon>
        <taxon>Pseudomonadati</taxon>
        <taxon>Pseudomonadota</taxon>
        <taxon>Betaproteobacteria</taxon>
        <taxon>Burkholderiales</taxon>
        <taxon>Alcaligenaceae</taxon>
        <taxon>Pigmentiphaga</taxon>
    </lineage>
</organism>
<keyword evidence="7" id="KW-1185">Reference proteome</keyword>
<dbReference type="Gene3D" id="3.40.190.10">
    <property type="entry name" value="Periplasmic binding protein-like II"/>
    <property type="match status" value="2"/>
</dbReference>
<dbReference type="InterPro" id="IPR005119">
    <property type="entry name" value="LysR_subst-bd"/>
</dbReference>
<evidence type="ECO:0000256" key="4">
    <source>
        <dbReference type="ARBA" id="ARBA00023163"/>
    </source>
</evidence>
<dbReference type="InterPro" id="IPR036390">
    <property type="entry name" value="WH_DNA-bd_sf"/>
</dbReference>
<proteinExistence type="inferred from homology"/>
<dbReference type="FunFam" id="1.10.10.10:FF:000038">
    <property type="entry name" value="Glycine cleavage system transcriptional activator"/>
    <property type="match status" value="1"/>
</dbReference>
<sequence>MRTRLSELPSLNALRAFDAAGRHLSFRLAAMELGVTQSAVAQHVRGLEAELGIKLFERLPRALALTEPGRHYLEQIRKAFALIMDATAALRPVPLQLTISVTPTFAAKWLIPRLSTFMTAYPMLDLRIQASEAIANFQSDGIDIAVRQSRPPFGPGLSADLLFRQDVIAVCSPALVATATENAAGLPREQTSSNARLASSAIEHFALLHDGHSLWPDFITHALKSSPASSTRNIRFNQTSLALEAAIAGQGLALASRFLVESDLAAGRLVDPFGVSLHGPLDFYVVSPRKPSAGESIASVRQWLFSQRDAASLKLPSMV</sequence>
<dbReference type="GO" id="GO:0043565">
    <property type="term" value="F:sequence-specific DNA binding"/>
    <property type="evidence" value="ECO:0007669"/>
    <property type="project" value="TreeGrafter"/>
</dbReference>
<dbReference type="GO" id="GO:0006351">
    <property type="term" value="P:DNA-templated transcription"/>
    <property type="evidence" value="ECO:0007669"/>
    <property type="project" value="TreeGrafter"/>
</dbReference>
<dbReference type="GO" id="GO:0003700">
    <property type="term" value="F:DNA-binding transcription factor activity"/>
    <property type="evidence" value="ECO:0007669"/>
    <property type="project" value="InterPro"/>
</dbReference>
<dbReference type="PANTHER" id="PTHR30537:SF26">
    <property type="entry name" value="GLYCINE CLEAVAGE SYSTEM TRANSCRIPTIONAL ACTIVATOR"/>
    <property type="match status" value="1"/>
</dbReference>
<dbReference type="InterPro" id="IPR000847">
    <property type="entry name" value="LysR_HTH_N"/>
</dbReference>
<dbReference type="AlphaFoldDB" id="A0A5C0AY74"/>
<protein>
    <submittedName>
        <fullName evidence="6">LysR family transcriptional regulator</fullName>
    </submittedName>
</protein>
<dbReference type="InterPro" id="IPR058163">
    <property type="entry name" value="LysR-type_TF_proteobact-type"/>
</dbReference>
<accession>A0A5C0AY74</accession>
<comment type="similarity">
    <text evidence="1">Belongs to the LysR transcriptional regulatory family.</text>
</comment>
<dbReference type="CDD" id="cd08432">
    <property type="entry name" value="PBP2_GcdR_TrpI_HvrB_AmpR_like"/>
    <property type="match status" value="1"/>
</dbReference>
<evidence type="ECO:0000313" key="7">
    <source>
        <dbReference type="Proteomes" id="UP000325161"/>
    </source>
</evidence>
<evidence type="ECO:0000256" key="3">
    <source>
        <dbReference type="ARBA" id="ARBA00023125"/>
    </source>
</evidence>
<keyword evidence="3" id="KW-0238">DNA-binding</keyword>
<dbReference type="Gene3D" id="1.10.10.10">
    <property type="entry name" value="Winged helix-like DNA-binding domain superfamily/Winged helix DNA-binding domain"/>
    <property type="match status" value="1"/>
</dbReference>
<dbReference type="RefSeq" id="WP_148815532.1">
    <property type="nucleotide sequence ID" value="NZ_CP043046.1"/>
</dbReference>
<dbReference type="PROSITE" id="PS50931">
    <property type="entry name" value="HTH_LYSR"/>
    <property type="match status" value="1"/>
</dbReference>
<evidence type="ECO:0000256" key="1">
    <source>
        <dbReference type="ARBA" id="ARBA00009437"/>
    </source>
</evidence>
<reference evidence="6 7" key="1">
    <citation type="submission" date="2019-08" db="EMBL/GenBank/DDBJ databases">
        <title>Amphibian skin-associated Pigmentiphaga: genome sequence and occurrence across geography and hosts.</title>
        <authorList>
            <person name="Bletz M.C."/>
            <person name="Bunk B."/>
            <person name="Sproeer C."/>
            <person name="Biwer P."/>
            <person name="Reiter S."/>
            <person name="Rabemananjara F.C.E."/>
            <person name="Schulz S."/>
            <person name="Overmann J."/>
            <person name="Vences M."/>
        </authorList>
    </citation>
    <scope>NUCLEOTIDE SEQUENCE [LARGE SCALE GENOMIC DNA]</scope>
    <source>
        <strain evidence="6 7">Mada1488</strain>
    </source>
</reference>
<dbReference type="SUPFAM" id="SSF53850">
    <property type="entry name" value="Periplasmic binding protein-like II"/>
    <property type="match status" value="1"/>
</dbReference>
<feature type="domain" description="HTH lysR-type" evidence="5">
    <location>
        <begin position="9"/>
        <end position="66"/>
    </location>
</feature>
<dbReference type="Proteomes" id="UP000325161">
    <property type="component" value="Chromosome"/>
</dbReference>
<gene>
    <name evidence="6" type="ORF">FXN63_13230</name>
</gene>
<evidence type="ECO:0000259" key="5">
    <source>
        <dbReference type="PROSITE" id="PS50931"/>
    </source>
</evidence>
<dbReference type="SUPFAM" id="SSF46785">
    <property type="entry name" value="Winged helix' DNA-binding domain"/>
    <property type="match status" value="1"/>
</dbReference>
<evidence type="ECO:0000256" key="2">
    <source>
        <dbReference type="ARBA" id="ARBA00023015"/>
    </source>
</evidence>
<dbReference type="OrthoDB" id="8683153at2"/>
<keyword evidence="2" id="KW-0805">Transcription regulation</keyword>
<dbReference type="EMBL" id="CP043046">
    <property type="protein sequence ID" value="QEI06686.1"/>
    <property type="molecule type" value="Genomic_DNA"/>
</dbReference>
<keyword evidence="4" id="KW-0804">Transcription</keyword>
<dbReference type="PRINTS" id="PR00039">
    <property type="entry name" value="HTHLYSR"/>
</dbReference>
<dbReference type="Pfam" id="PF00126">
    <property type="entry name" value="HTH_1"/>
    <property type="match status" value="1"/>
</dbReference>